<dbReference type="InterPro" id="IPR025931">
    <property type="entry name" value="TaqI_C"/>
</dbReference>
<evidence type="ECO:0000256" key="4">
    <source>
        <dbReference type="ARBA" id="ARBA00047942"/>
    </source>
</evidence>
<organism evidence="6">
    <name type="scientific">Flavobacterium sp. WC2429</name>
    <dbReference type="NCBI Taxonomy" id="3234140"/>
    <lineage>
        <taxon>Bacteria</taxon>
        <taxon>Pseudomonadati</taxon>
        <taxon>Bacteroidota</taxon>
        <taxon>Flavobacteriia</taxon>
        <taxon>Flavobacteriales</taxon>
        <taxon>Flavobacteriaceae</taxon>
        <taxon>Flavobacterium</taxon>
    </lineage>
</organism>
<dbReference type="Pfam" id="PF12950">
    <property type="entry name" value="TaqI_C"/>
    <property type="match status" value="1"/>
</dbReference>
<evidence type="ECO:0000256" key="2">
    <source>
        <dbReference type="ARBA" id="ARBA00022603"/>
    </source>
</evidence>
<evidence type="ECO:0000259" key="5">
    <source>
        <dbReference type="Pfam" id="PF12950"/>
    </source>
</evidence>
<comment type="catalytic activity">
    <reaction evidence="4">
        <text>a 2'-deoxyadenosine in DNA + S-adenosyl-L-methionine = an N(6)-methyl-2'-deoxyadenosine in DNA + S-adenosyl-L-homocysteine + H(+)</text>
        <dbReference type="Rhea" id="RHEA:15197"/>
        <dbReference type="Rhea" id="RHEA-COMP:12418"/>
        <dbReference type="Rhea" id="RHEA-COMP:12419"/>
        <dbReference type="ChEBI" id="CHEBI:15378"/>
        <dbReference type="ChEBI" id="CHEBI:57856"/>
        <dbReference type="ChEBI" id="CHEBI:59789"/>
        <dbReference type="ChEBI" id="CHEBI:90615"/>
        <dbReference type="ChEBI" id="CHEBI:90616"/>
        <dbReference type="EC" id="2.1.1.72"/>
    </reaction>
</comment>
<dbReference type="RefSeq" id="WP_369764993.1">
    <property type="nucleotide sequence ID" value="NZ_CP165627.1"/>
</dbReference>
<dbReference type="GO" id="GO:0009007">
    <property type="term" value="F:site-specific DNA-methyltransferase (adenine-specific) activity"/>
    <property type="evidence" value="ECO:0007669"/>
    <property type="project" value="UniProtKB-EC"/>
</dbReference>
<evidence type="ECO:0000256" key="3">
    <source>
        <dbReference type="ARBA" id="ARBA00022679"/>
    </source>
</evidence>
<proteinExistence type="predicted"/>
<keyword evidence="2" id="KW-0489">Methyltransferase</keyword>
<name>A0AB39WJ19_9FLAO</name>
<reference evidence="6" key="1">
    <citation type="submission" date="2024-07" db="EMBL/GenBank/DDBJ databases">
        <authorList>
            <person name="Biller S.J."/>
        </authorList>
    </citation>
    <scope>NUCLEOTIDE SEQUENCE</scope>
    <source>
        <strain evidence="6">WC2429</strain>
    </source>
</reference>
<dbReference type="PANTHER" id="PTHR33841:SF1">
    <property type="entry name" value="DNA METHYLTRANSFERASE A"/>
    <property type="match status" value="1"/>
</dbReference>
<evidence type="ECO:0000313" key="6">
    <source>
        <dbReference type="EMBL" id="XDV01060.1"/>
    </source>
</evidence>
<protein>
    <recommendedName>
        <fullName evidence="1">site-specific DNA-methyltransferase (adenine-specific)</fullName>
        <ecNumber evidence="1">2.1.1.72</ecNumber>
    </recommendedName>
</protein>
<evidence type="ECO:0000256" key="1">
    <source>
        <dbReference type="ARBA" id="ARBA00011900"/>
    </source>
</evidence>
<gene>
    <name evidence="6" type="ORF">AB3G32_12075</name>
</gene>
<dbReference type="GO" id="GO:0032259">
    <property type="term" value="P:methylation"/>
    <property type="evidence" value="ECO:0007669"/>
    <property type="project" value="UniProtKB-KW"/>
</dbReference>
<feature type="domain" description="TaqI-like C-terminal specificity" evidence="5">
    <location>
        <begin position="10"/>
        <end position="170"/>
    </location>
</feature>
<keyword evidence="3" id="KW-0808">Transferase</keyword>
<sequence>MIKVGYFKRPILRGRDIKKYSYEFADLWIINTHNGVKEKGVKPINVDDYPAIKNHLNNYLLQLENRQDKGDTIYNLRNCAYMEDFSKQKIIWAEIARSGNAFTFDNNGYMVSNTGYMLVVNENMTDENVYDNLLAFLNSKAILFYLNMISTRLDETGWRWLRQYVELLPIPKLSDNQLQYISSEIQSQLSEVSSCGQIKINAFVNDLYNFDKEEVMFLNGLLSK</sequence>
<dbReference type="EC" id="2.1.1.72" evidence="1"/>
<dbReference type="PANTHER" id="PTHR33841">
    <property type="entry name" value="DNA METHYLTRANSFERASE YEEA-RELATED"/>
    <property type="match status" value="1"/>
</dbReference>
<accession>A0AB39WJ19</accession>
<dbReference type="EMBL" id="CP165627">
    <property type="protein sequence ID" value="XDV01060.1"/>
    <property type="molecule type" value="Genomic_DNA"/>
</dbReference>
<dbReference type="InterPro" id="IPR050953">
    <property type="entry name" value="N4_N6_ade-DNA_methylase"/>
</dbReference>
<dbReference type="AlphaFoldDB" id="A0AB39WJ19"/>